<evidence type="ECO:0000256" key="1">
    <source>
        <dbReference type="PROSITE-ProRule" id="PRU00473"/>
    </source>
</evidence>
<dbReference type="Proteomes" id="UP000389128">
    <property type="component" value="Unassembled WGS sequence"/>
</dbReference>
<evidence type="ECO:0000313" key="5">
    <source>
        <dbReference type="Proteomes" id="UP000389128"/>
    </source>
</evidence>
<dbReference type="Pfam" id="PF00691">
    <property type="entry name" value="OmpA"/>
    <property type="match status" value="1"/>
</dbReference>
<dbReference type="RefSeq" id="WP_148580893.1">
    <property type="nucleotide sequence ID" value="NZ_SDKK01000023.1"/>
</dbReference>
<organism evidence="4 5">
    <name type="scientific">Zoogloea oleivorans</name>
    <dbReference type="NCBI Taxonomy" id="1552750"/>
    <lineage>
        <taxon>Bacteria</taxon>
        <taxon>Pseudomonadati</taxon>
        <taxon>Pseudomonadota</taxon>
        <taxon>Betaproteobacteria</taxon>
        <taxon>Rhodocyclales</taxon>
        <taxon>Zoogloeaceae</taxon>
        <taxon>Zoogloea</taxon>
    </lineage>
</organism>
<evidence type="ECO:0000259" key="3">
    <source>
        <dbReference type="PROSITE" id="PS51123"/>
    </source>
</evidence>
<dbReference type="AlphaFoldDB" id="A0A6C2CLN1"/>
<sequence length="597" mass="61749">MATSSYRALAPRKSTAPRQRSEARQDARAPRPGGSGMPRFLGQSAGGLHSQVLARLAVGARGDSFENEADRVAGHISQPDSTRASAARESATPQPPAQTGRSSTPSRVAQALGSSGSPLDSATRSTMEARFGADFGNVRAHTGPDAARLNRNLGARAFTHGNDIFFGQGLQPGPDALTAHELTHVVQQGGGLGATSPVGPLSARPGEAPIQCTFAASYLIPGSTDGVFEIDLQTREGALATPATKSGLDGYIRFVPAPGAPNSNVIAMTQIVRLTDAGGADLNPSSMPAAQAPRGALGTPGLRTEEDATTGVEGGFFTDVHHRPNAAAPGVPQGSFLSPRYNFQPAAPGTVGVAGQTQQPAMYGGGTGGVVGQTPGFKRSDNLADIRSAAMYDFPGTNSKTANLDFSFETAALGEDTMITYGVVNWGFGLRAGHVVSEHLSVDPGLSATFGEAMERHRDFYVHEPVSFYFPFDSAVLSAAESAKIDTFLAYLTRNADVEMSLEGFADQVGGASDYNRDLSLRRAEAVEAALLGRGIAAARINGILIGHGASTSATTNAGTGDQGGNAAVGADQRREANRWANRRVVLSFAHVPAAGP</sequence>
<dbReference type="CDD" id="cd07185">
    <property type="entry name" value="OmpA_C-like"/>
    <property type="match status" value="1"/>
</dbReference>
<reference evidence="4 5" key="1">
    <citation type="submission" date="2019-01" db="EMBL/GenBank/DDBJ databases">
        <title>Zoogloea oleivorans genome sequencing and assembly.</title>
        <authorList>
            <person name="Tancsics A."/>
            <person name="Farkas M."/>
            <person name="Kriszt B."/>
            <person name="Maroti G."/>
            <person name="Horvath B."/>
        </authorList>
    </citation>
    <scope>NUCLEOTIDE SEQUENCE [LARGE SCALE GENOMIC DNA]</scope>
    <source>
        <strain evidence="4 5">Buc</strain>
    </source>
</reference>
<feature type="region of interest" description="Disordered" evidence="2">
    <location>
        <begin position="1"/>
        <end position="46"/>
    </location>
</feature>
<gene>
    <name evidence="4" type="ORF">ETQ85_20200</name>
</gene>
<dbReference type="SUPFAM" id="SSF103088">
    <property type="entry name" value="OmpA-like"/>
    <property type="match status" value="1"/>
</dbReference>
<evidence type="ECO:0000256" key="2">
    <source>
        <dbReference type="SAM" id="MobiDB-lite"/>
    </source>
</evidence>
<dbReference type="InterPro" id="IPR036737">
    <property type="entry name" value="OmpA-like_sf"/>
</dbReference>
<accession>A0A6C2CLN1</accession>
<dbReference type="InterPro" id="IPR006665">
    <property type="entry name" value="OmpA-like"/>
</dbReference>
<protein>
    <submittedName>
        <fullName evidence="4">DUF4157 domain-containing protein</fullName>
    </submittedName>
</protein>
<dbReference type="Gene3D" id="3.30.1330.60">
    <property type="entry name" value="OmpA-like domain"/>
    <property type="match status" value="1"/>
</dbReference>
<keyword evidence="1" id="KW-0472">Membrane</keyword>
<dbReference type="GO" id="GO:0016020">
    <property type="term" value="C:membrane"/>
    <property type="evidence" value="ECO:0007669"/>
    <property type="project" value="UniProtKB-UniRule"/>
</dbReference>
<feature type="domain" description="OmpA-like" evidence="3">
    <location>
        <begin position="457"/>
        <end position="593"/>
    </location>
</feature>
<dbReference type="EMBL" id="SDKK01000023">
    <property type="protein sequence ID" value="TYC54252.1"/>
    <property type="molecule type" value="Genomic_DNA"/>
</dbReference>
<feature type="compositionally biased region" description="Polar residues" evidence="2">
    <location>
        <begin position="97"/>
        <end position="124"/>
    </location>
</feature>
<dbReference type="PROSITE" id="PS51123">
    <property type="entry name" value="OMPA_2"/>
    <property type="match status" value="1"/>
</dbReference>
<dbReference type="OrthoDB" id="7387101at2"/>
<feature type="region of interest" description="Disordered" evidence="2">
    <location>
        <begin position="69"/>
        <end position="124"/>
    </location>
</feature>
<name>A0A6C2CLN1_9RHOO</name>
<comment type="caution">
    <text evidence="4">The sequence shown here is derived from an EMBL/GenBank/DDBJ whole genome shotgun (WGS) entry which is preliminary data.</text>
</comment>
<feature type="compositionally biased region" description="Low complexity" evidence="2">
    <location>
        <begin position="81"/>
        <end position="92"/>
    </location>
</feature>
<feature type="compositionally biased region" description="Basic and acidic residues" evidence="2">
    <location>
        <begin position="19"/>
        <end position="29"/>
    </location>
</feature>
<evidence type="ECO:0000313" key="4">
    <source>
        <dbReference type="EMBL" id="TYC54252.1"/>
    </source>
</evidence>
<keyword evidence="5" id="KW-1185">Reference proteome</keyword>
<proteinExistence type="predicted"/>
<dbReference type="Pfam" id="PF13699">
    <property type="entry name" value="eCIS_core"/>
    <property type="match status" value="1"/>
</dbReference>
<feature type="region of interest" description="Disordered" evidence="2">
    <location>
        <begin position="552"/>
        <end position="572"/>
    </location>
</feature>
<dbReference type="InterPro" id="IPR025295">
    <property type="entry name" value="eCIS_core_dom"/>
</dbReference>